<dbReference type="Proteomes" id="UP001168096">
    <property type="component" value="Unassembled WGS sequence"/>
</dbReference>
<sequence>MNQIQAAEKQEVVSRVEDGLGIFDILIVFAKHKKMIIGVTFSSALLAAGISLVLPNVYQATTKLLPPQQNQSTAMAVLSQLGGVAGAAAGAAGLKNPNDLYVGMLKSRTVADRLVEQFELKKAYDTNSEELARQVLEANTTITSGKDNLITISVEDKDQKRVAAMANAYVSELLRLTKVLAVTEASQRRMFYERQLETTKDNLAKAEALLKSNLDTHGVISVDAESRAILETVGRLKAQISAKEIELSSQRAFVTPSNPSYRRTEEELSSLRAELSRLENGRGGNSSAADQQGGLKNVKVLRDVKYQQMLYELLAKQYEVARIDEAKDASVIQVLDPAIEPERRAKPKRTLIVLMSALIAAFGAVAVAFLIEARKKALASPQGNAQWAELKSYMQFRTRR</sequence>
<reference evidence="1" key="1">
    <citation type="submission" date="2024-11" db="EMBL/GenBank/DDBJ databases">
        <title>Description of Massilia orientalis sp. nov., isolated from rhizosphere soil of Ageratina adenophora.</title>
        <authorList>
            <person name="Wang Y."/>
        </authorList>
    </citation>
    <scope>NUCLEOTIDE SEQUENCE</scope>
    <source>
        <strain evidence="1">YIM B02787</strain>
    </source>
</reference>
<accession>A0ACC7MD80</accession>
<evidence type="ECO:0000313" key="2">
    <source>
        <dbReference type="Proteomes" id="UP001168096"/>
    </source>
</evidence>
<gene>
    <name evidence="1" type="ORF">QPK29_017380</name>
</gene>
<dbReference type="EMBL" id="JASNRB020000010">
    <property type="protein sequence ID" value="MFJ1469485.1"/>
    <property type="molecule type" value="Genomic_DNA"/>
</dbReference>
<comment type="caution">
    <text evidence="1">The sequence shown here is derived from an EMBL/GenBank/DDBJ whole genome shotgun (WGS) entry which is preliminary data.</text>
</comment>
<proteinExistence type="predicted"/>
<protein>
    <submittedName>
        <fullName evidence="1">GumC family protein</fullName>
    </submittedName>
</protein>
<name>A0ACC7MD80_9BURK</name>
<evidence type="ECO:0000313" key="1">
    <source>
        <dbReference type="EMBL" id="MFJ1469485.1"/>
    </source>
</evidence>
<organism evidence="1 2">
    <name type="scientific">Massilia orientalis</name>
    <dbReference type="NCBI Taxonomy" id="3050128"/>
    <lineage>
        <taxon>Bacteria</taxon>
        <taxon>Pseudomonadati</taxon>
        <taxon>Pseudomonadota</taxon>
        <taxon>Betaproteobacteria</taxon>
        <taxon>Burkholderiales</taxon>
        <taxon>Oxalobacteraceae</taxon>
        <taxon>Telluria group</taxon>
        <taxon>Massilia</taxon>
    </lineage>
</organism>
<keyword evidence="2" id="KW-1185">Reference proteome</keyword>